<proteinExistence type="predicted"/>
<sequence length="465" mass="47776">MSTLWAVAALSLSGVMPARWATNDPVRVALLVLPAALILGSLSVVITLLVPVPLWLAWGAVVIAAAFCSLVLLRRRGRSAAPDAREGWVEALTGLLPLGVALVLSCAHFTVAGLGWDARSIWVLHARLLTGEGAALVDSLRLPVYAFSHPDYPEGSSFAIALGWVVGGGVDYRQAQLIIGALTIAAVGLAGHEVARVGTGRAGRLMAAGLGSALVMQALIASGGFVSNGYVDTLWAALAVAAVAAGLVAPADHTNLRVTVLLCVAAASVKSDALPIALAVIALTALRLRWARQREPAAPPDGATWHIVAVGIAAVSLWPVVVAALGIPGRYSLAAAMRGLLANDPTVVGRLEPSLTAIERLVPLAVPALALIALGALALRSRIRATGVGGPLWTVAVGALGLAALLVAYLADPADIDFLLLTSASRAVIFLRLALTVAVLVLPLQYCRGVAWARGPYQRPGPALT</sequence>
<feature type="transmembrane region" description="Helical" evidence="1">
    <location>
        <begin position="94"/>
        <end position="116"/>
    </location>
</feature>
<feature type="transmembrane region" description="Helical" evidence="1">
    <location>
        <begin position="27"/>
        <end position="50"/>
    </location>
</feature>
<dbReference type="EMBL" id="CAFBOZ010000144">
    <property type="protein sequence ID" value="CAB5007926.1"/>
    <property type="molecule type" value="Genomic_DNA"/>
</dbReference>
<dbReference type="AlphaFoldDB" id="A0A6J7IHZ8"/>
<feature type="transmembrane region" description="Helical" evidence="1">
    <location>
        <begin position="303"/>
        <end position="327"/>
    </location>
</feature>
<keyword evidence="1" id="KW-0472">Membrane</keyword>
<feature type="transmembrane region" description="Helical" evidence="1">
    <location>
        <begin position="55"/>
        <end position="74"/>
    </location>
</feature>
<dbReference type="EMBL" id="CAFBNF010000008">
    <property type="protein sequence ID" value="CAB4929717.1"/>
    <property type="molecule type" value="Genomic_DNA"/>
</dbReference>
<accession>A0A6J7IHZ8</accession>
<evidence type="ECO:0000313" key="2">
    <source>
        <dbReference type="EMBL" id="CAB4929717.1"/>
    </source>
</evidence>
<feature type="transmembrane region" description="Helical" evidence="1">
    <location>
        <begin position="361"/>
        <end position="379"/>
    </location>
</feature>
<name>A0A6J7IHZ8_9ZZZZ</name>
<feature type="transmembrane region" description="Helical" evidence="1">
    <location>
        <begin position="391"/>
        <end position="411"/>
    </location>
</feature>
<feature type="transmembrane region" description="Helical" evidence="1">
    <location>
        <begin position="233"/>
        <end position="251"/>
    </location>
</feature>
<keyword evidence="1" id="KW-0812">Transmembrane</keyword>
<feature type="transmembrane region" description="Helical" evidence="1">
    <location>
        <begin position="205"/>
        <end position="227"/>
    </location>
</feature>
<evidence type="ECO:0000313" key="3">
    <source>
        <dbReference type="EMBL" id="CAB5007926.1"/>
    </source>
</evidence>
<organism evidence="2">
    <name type="scientific">freshwater metagenome</name>
    <dbReference type="NCBI Taxonomy" id="449393"/>
    <lineage>
        <taxon>unclassified sequences</taxon>
        <taxon>metagenomes</taxon>
        <taxon>ecological metagenomes</taxon>
    </lineage>
</organism>
<evidence type="ECO:0000256" key="1">
    <source>
        <dbReference type="SAM" id="Phobius"/>
    </source>
</evidence>
<feature type="transmembrane region" description="Helical" evidence="1">
    <location>
        <begin position="418"/>
        <end position="442"/>
    </location>
</feature>
<gene>
    <name evidence="2" type="ORF">UFOPK3773_00167</name>
    <name evidence="3" type="ORF">UFOPK3992_01078</name>
</gene>
<keyword evidence="1" id="KW-1133">Transmembrane helix</keyword>
<feature type="transmembrane region" description="Helical" evidence="1">
    <location>
        <begin position="258"/>
        <end position="283"/>
    </location>
</feature>
<protein>
    <submittedName>
        <fullName evidence="2">Unannotated protein</fullName>
    </submittedName>
</protein>
<reference evidence="2" key="1">
    <citation type="submission" date="2020-05" db="EMBL/GenBank/DDBJ databases">
        <authorList>
            <person name="Chiriac C."/>
            <person name="Salcher M."/>
            <person name="Ghai R."/>
            <person name="Kavagutti S V."/>
        </authorList>
    </citation>
    <scope>NUCLEOTIDE SEQUENCE</scope>
</reference>